<proteinExistence type="inferred from homology"/>
<organism evidence="10 11">
    <name type="scientific">Winogradskyella haliclonae</name>
    <dbReference type="NCBI Taxonomy" id="2048558"/>
    <lineage>
        <taxon>Bacteria</taxon>
        <taxon>Pseudomonadati</taxon>
        <taxon>Bacteroidota</taxon>
        <taxon>Flavobacteriia</taxon>
        <taxon>Flavobacteriales</taxon>
        <taxon>Flavobacteriaceae</taxon>
        <taxon>Winogradskyella</taxon>
    </lineage>
</organism>
<gene>
    <name evidence="10" type="ORF">GCM10011444_20880</name>
</gene>
<dbReference type="SUPFAM" id="SSF49464">
    <property type="entry name" value="Carboxypeptidase regulatory domain-like"/>
    <property type="match status" value="1"/>
</dbReference>
<evidence type="ECO:0000256" key="2">
    <source>
        <dbReference type="ARBA" id="ARBA00022448"/>
    </source>
</evidence>
<keyword evidence="8" id="KW-0732">Signal</keyword>
<protein>
    <submittedName>
        <fullName evidence="10">TonB-dependent receptor</fullName>
    </submittedName>
</protein>
<keyword evidence="11" id="KW-1185">Reference proteome</keyword>
<keyword evidence="6 7" id="KW-0998">Cell outer membrane</keyword>
<comment type="similarity">
    <text evidence="7">Belongs to the TonB-dependent receptor family.</text>
</comment>
<evidence type="ECO:0000256" key="1">
    <source>
        <dbReference type="ARBA" id="ARBA00004571"/>
    </source>
</evidence>
<dbReference type="Pfam" id="PF13715">
    <property type="entry name" value="CarbopepD_reg_2"/>
    <property type="match status" value="1"/>
</dbReference>
<dbReference type="InterPro" id="IPR036942">
    <property type="entry name" value="Beta-barrel_TonB_sf"/>
</dbReference>
<comment type="subcellular location">
    <subcellularLocation>
        <location evidence="1 7">Cell outer membrane</location>
        <topology evidence="1 7">Multi-pass membrane protein</topology>
    </subcellularLocation>
</comment>
<evidence type="ECO:0000256" key="6">
    <source>
        <dbReference type="ARBA" id="ARBA00023237"/>
    </source>
</evidence>
<dbReference type="Pfam" id="PF07715">
    <property type="entry name" value="Plug"/>
    <property type="match status" value="1"/>
</dbReference>
<dbReference type="InterPro" id="IPR037066">
    <property type="entry name" value="Plug_dom_sf"/>
</dbReference>
<feature type="chain" id="PRO_5046690916" evidence="8">
    <location>
        <begin position="22"/>
        <end position="822"/>
    </location>
</feature>
<keyword evidence="3 7" id="KW-1134">Transmembrane beta strand</keyword>
<evidence type="ECO:0000256" key="3">
    <source>
        <dbReference type="ARBA" id="ARBA00022452"/>
    </source>
</evidence>
<evidence type="ECO:0000256" key="7">
    <source>
        <dbReference type="PROSITE-ProRule" id="PRU01360"/>
    </source>
</evidence>
<name>A0ABQ2BZY3_9FLAO</name>
<dbReference type="Gene3D" id="2.60.40.1120">
    <property type="entry name" value="Carboxypeptidase-like, regulatory domain"/>
    <property type="match status" value="1"/>
</dbReference>
<keyword evidence="2 7" id="KW-0813">Transport</keyword>
<dbReference type="EMBL" id="BMDQ01000003">
    <property type="protein sequence ID" value="GGI57779.1"/>
    <property type="molecule type" value="Genomic_DNA"/>
</dbReference>
<reference evidence="11" key="1">
    <citation type="journal article" date="2019" name="Int. J. Syst. Evol. Microbiol.">
        <title>The Global Catalogue of Microorganisms (GCM) 10K type strain sequencing project: providing services to taxonomists for standard genome sequencing and annotation.</title>
        <authorList>
            <consortium name="The Broad Institute Genomics Platform"/>
            <consortium name="The Broad Institute Genome Sequencing Center for Infectious Disease"/>
            <person name="Wu L."/>
            <person name="Ma J."/>
        </authorList>
    </citation>
    <scope>NUCLEOTIDE SEQUENCE [LARGE SCALE GENOMIC DNA]</scope>
    <source>
        <strain evidence="11">CCM 8681</strain>
    </source>
</reference>
<dbReference type="InterPro" id="IPR039426">
    <property type="entry name" value="TonB-dep_rcpt-like"/>
</dbReference>
<dbReference type="SUPFAM" id="SSF56935">
    <property type="entry name" value="Porins"/>
    <property type="match status" value="1"/>
</dbReference>
<dbReference type="Gene3D" id="2.40.170.20">
    <property type="entry name" value="TonB-dependent receptor, beta-barrel domain"/>
    <property type="match status" value="1"/>
</dbReference>
<evidence type="ECO:0000313" key="11">
    <source>
        <dbReference type="Proteomes" id="UP000624701"/>
    </source>
</evidence>
<dbReference type="InterPro" id="IPR008969">
    <property type="entry name" value="CarboxyPept-like_regulatory"/>
</dbReference>
<sequence>MKPLQNLLLVFFLFSSFIALSQSATIRGIILDENNLPIEGVNIKASTGQGATTNSNGFYELKITANIEVTVVFTHLSHKRVEAKFNLKNGSEIEYNPVLKTDVEQIAVVVINSNTRQSRDGVVTISPKVIRTIKGAQPGVENILKTLPGVNISNELSTQYSVRGGNFDENLVYINEIEVYRPFLIRSGNQEGLSFVNTDLVSNVDFSAGGFQARYGDKLSSVLDITYKKPSKFGVSTDLSLLGGSLAVETASKDGKFSSITGVRYRDNSLVLNSLETNGNVEPVFADVQTYLTYRFSDKFHLNFLGNISLNQYNFEPENRQTNFGTIDEPVALLVFYEGQEQTEYQTYFGAFKANYFLNDKTTLKLIGSTYHATEQEYFDIFAQYRLGEVNTNIGDDDLGEVEFSEGIGSQLTRARNDLDALIYNLEHRGDYNINDDSNLEWSVKYTREDIRDRLVESEVIDSAGFSIRPPSVTQLNFQPGTPFNGPLTAFQNIRAFNQVKIDRLQAFLQYKKSTKIGEHDAYYNIGVRAHNWNISGEGIESNSQTVFSPRAQFAIKPNWDSDMLFRVAGGLYYQPPFYRELRDSSGIVRPNVKAQKSFHIVLGNEYSFKMWDRPFKLVTEAYYKGLSDVNPYTLENVRIRYRANNNAKAYAYGLDMRLNGEFVPGTESWFSFGYLKTEENIDNRGYISRPTDQRLKFGVLFQDYVPNMPDLKMYLNLVYNTGLPGGSPSYADPYDFQFRLRDYRRADLGISYEIVNPEKTYSSKWKQSFRNLSLGIEIYNMFNNQNAITNTWVRDVNSKRQFAIPNFLTPRVFNVRLSAKL</sequence>
<accession>A0ABQ2BZY3</accession>
<evidence type="ECO:0000256" key="4">
    <source>
        <dbReference type="ARBA" id="ARBA00022692"/>
    </source>
</evidence>
<dbReference type="RefSeq" id="WP_188374706.1">
    <property type="nucleotide sequence ID" value="NZ_BMDQ01000003.1"/>
</dbReference>
<keyword evidence="4 7" id="KW-0812">Transmembrane</keyword>
<dbReference type="InterPro" id="IPR012910">
    <property type="entry name" value="Plug_dom"/>
</dbReference>
<dbReference type="Gene3D" id="2.170.130.10">
    <property type="entry name" value="TonB-dependent receptor, plug domain"/>
    <property type="match status" value="1"/>
</dbReference>
<feature type="signal peptide" evidence="8">
    <location>
        <begin position="1"/>
        <end position="21"/>
    </location>
</feature>
<evidence type="ECO:0000256" key="5">
    <source>
        <dbReference type="ARBA" id="ARBA00023136"/>
    </source>
</evidence>
<keyword evidence="5 7" id="KW-0472">Membrane</keyword>
<dbReference type="PROSITE" id="PS52016">
    <property type="entry name" value="TONB_DEPENDENT_REC_3"/>
    <property type="match status" value="1"/>
</dbReference>
<keyword evidence="10" id="KW-0675">Receptor</keyword>
<dbReference type="Proteomes" id="UP000624701">
    <property type="component" value="Unassembled WGS sequence"/>
</dbReference>
<evidence type="ECO:0000256" key="8">
    <source>
        <dbReference type="SAM" id="SignalP"/>
    </source>
</evidence>
<comment type="caution">
    <text evidence="10">The sequence shown here is derived from an EMBL/GenBank/DDBJ whole genome shotgun (WGS) entry which is preliminary data.</text>
</comment>
<evidence type="ECO:0000259" key="9">
    <source>
        <dbReference type="Pfam" id="PF07715"/>
    </source>
</evidence>
<evidence type="ECO:0000313" key="10">
    <source>
        <dbReference type="EMBL" id="GGI57779.1"/>
    </source>
</evidence>
<feature type="domain" description="TonB-dependent receptor plug" evidence="9">
    <location>
        <begin position="125"/>
        <end position="217"/>
    </location>
</feature>